<dbReference type="AlphaFoldDB" id="A0A2P4NTD0"/>
<evidence type="ECO:0000313" key="6">
    <source>
        <dbReference type="EMBL" id="POG56392.1"/>
    </source>
</evidence>
<dbReference type="PANTHER" id="PTHR46470">
    <property type="entry name" value="N-ACYLNEURAMINATE-9-PHOSPHATASE"/>
    <property type="match status" value="1"/>
</dbReference>
<dbReference type="SFLD" id="SFLDG01129">
    <property type="entry name" value="C1.5:_HAD__Beta-PGM__Phosphata"/>
    <property type="match status" value="1"/>
</dbReference>
<comment type="similarity">
    <text evidence="2">Belongs to the HAD-like hydrolase superfamily.</text>
</comment>
<evidence type="ECO:0000256" key="4">
    <source>
        <dbReference type="ARBA" id="ARBA00022842"/>
    </source>
</evidence>
<dbReference type="OrthoDB" id="131325at2157"/>
<dbReference type="GO" id="GO:0016787">
    <property type="term" value="F:hydrolase activity"/>
    <property type="evidence" value="ECO:0007669"/>
    <property type="project" value="UniProtKB-KW"/>
</dbReference>
<dbReference type="NCBIfam" id="TIGR01549">
    <property type="entry name" value="HAD-SF-IA-v1"/>
    <property type="match status" value="1"/>
</dbReference>
<dbReference type="InterPro" id="IPR023214">
    <property type="entry name" value="HAD_sf"/>
</dbReference>
<dbReference type="InterPro" id="IPR051400">
    <property type="entry name" value="HAD-like_hydrolase"/>
</dbReference>
<protein>
    <submittedName>
        <fullName evidence="6">HAD family hydrolase</fullName>
    </submittedName>
</protein>
<dbReference type="RefSeq" id="WP_058568966.1">
    <property type="nucleotide sequence ID" value="NZ_LOPW02000005.1"/>
</dbReference>
<dbReference type="SFLD" id="SFLDS00003">
    <property type="entry name" value="Haloacid_Dehalogenase"/>
    <property type="match status" value="1"/>
</dbReference>
<dbReference type="Proteomes" id="UP000053621">
    <property type="component" value="Unassembled WGS sequence"/>
</dbReference>
<feature type="region of interest" description="Disordered" evidence="5">
    <location>
        <begin position="185"/>
        <end position="207"/>
    </location>
</feature>
<keyword evidence="4" id="KW-0460">Magnesium</keyword>
<evidence type="ECO:0000256" key="5">
    <source>
        <dbReference type="SAM" id="MobiDB-lite"/>
    </source>
</evidence>
<dbReference type="InterPro" id="IPR023198">
    <property type="entry name" value="PGP-like_dom2"/>
</dbReference>
<dbReference type="EMBL" id="LOPW02000005">
    <property type="protein sequence ID" value="POG56392.1"/>
    <property type="molecule type" value="Genomic_DNA"/>
</dbReference>
<accession>A0A2P4NTD0</accession>
<evidence type="ECO:0000256" key="2">
    <source>
        <dbReference type="ARBA" id="ARBA00007958"/>
    </source>
</evidence>
<keyword evidence="3 6" id="KW-0378">Hydrolase</keyword>
<evidence type="ECO:0000256" key="3">
    <source>
        <dbReference type="ARBA" id="ARBA00022801"/>
    </source>
</evidence>
<evidence type="ECO:0000256" key="1">
    <source>
        <dbReference type="ARBA" id="ARBA00001946"/>
    </source>
</evidence>
<proteinExistence type="inferred from homology"/>
<dbReference type="GO" id="GO:0044281">
    <property type="term" value="P:small molecule metabolic process"/>
    <property type="evidence" value="ECO:0007669"/>
    <property type="project" value="UniProtKB-ARBA"/>
</dbReference>
<name>A0A2P4NTD0_9EURY</name>
<dbReference type="SUPFAM" id="SSF56784">
    <property type="entry name" value="HAD-like"/>
    <property type="match status" value="1"/>
</dbReference>
<dbReference type="Gene3D" id="1.10.150.240">
    <property type="entry name" value="Putative phosphatase, domain 2"/>
    <property type="match status" value="1"/>
</dbReference>
<reference evidence="6" key="1">
    <citation type="submission" date="2017-08" db="EMBL/GenBank/DDBJ databases">
        <title>Haloferax marisrubri sp. nov., isolated from the Discovery deep brine-seawater interface in the Red Sea.</title>
        <authorList>
            <person name="Zhang G."/>
            <person name="Stingl U."/>
        </authorList>
    </citation>
    <scope>NUCLEOTIDE SEQUENCE [LARGE SCALE GENOMIC DNA]</scope>
    <source>
        <strain evidence="6">SB3</strain>
    </source>
</reference>
<dbReference type="InterPro" id="IPR036412">
    <property type="entry name" value="HAD-like_sf"/>
</dbReference>
<gene>
    <name evidence="6" type="ORF">AUR65_004835</name>
</gene>
<evidence type="ECO:0000313" key="7">
    <source>
        <dbReference type="Proteomes" id="UP000053621"/>
    </source>
</evidence>
<comment type="caution">
    <text evidence="6">The sequence shown here is derived from an EMBL/GenBank/DDBJ whole genome shotgun (WGS) entry which is preliminary data.</text>
</comment>
<dbReference type="Pfam" id="PF00702">
    <property type="entry name" value="Hydrolase"/>
    <property type="match status" value="1"/>
</dbReference>
<organism evidence="6 7">
    <name type="scientific">Haloferax marisrubri</name>
    <dbReference type="NCBI Taxonomy" id="1544719"/>
    <lineage>
        <taxon>Archaea</taxon>
        <taxon>Methanobacteriati</taxon>
        <taxon>Methanobacteriota</taxon>
        <taxon>Stenosarchaea group</taxon>
        <taxon>Halobacteria</taxon>
        <taxon>Halobacteriales</taxon>
        <taxon>Haloferacaceae</taxon>
        <taxon>Haloferax</taxon>
    </lineage>
</organism>
<keyword evidence="7" id="KW-1185">Reference proteome</keyword>
<feature type="compositionally biased region" description="Acidic residues" evidence="5">
    <location>
        <begin position="192"/>
        <end position="202"/>
    </location>
</feature>
<comment type="cofactor">
    <cofactor evidence="1">
        <name>Mg(2+)</name>
        <dbReference type="ChEBI" id="CHEBI:18420"/>
    </cofactor>
</comment>
<sequence>MTTAVFFDLDLTLLRYTAEFETIFDRAVPDAPEGAYDRYLSVFFDAFEDLAVDPYAVGFEALTDEFDIDDDPEALVARYAAAELAATTVPASAREALVRVADRRPTGILTNGAPAVQRAKFERHDLTDVVDAVVVSNDPAVASRKPDSGIFEAAETALPADDYVYVGDTYDEDVVGARNAGWEAYHVGGEGPDGDPTDDAPDDPASVESVADAVARILGEDGA</sequence>
<dbReference type="Gene3D" id="3.40.50.1000">
    <property type="entry name" value="HAD superfamily/HAD-like"/>
    <property type="match status" value="1"/>
</dbReference>
<dbReference type="InterPro" id="IPR006439">
    <property type="entry name" value="HAD-SF_hydro_IA"/>
</dbReference>